<keyword evidence="2" id="KW-1185">Reference proteome</keyword>
<dbReference type="AlphaFoldDB" id="A0A085LTQ2"/>
<proteinExistence type="predicted"/>
<name>A0A085LTQ2_9BILA</name>
<sequence>MDETIVIVNGFQVQFELSKSALQYLLWCLTDSVSHVSASNLDVMRNLWSVSGGARCCKPHDNIAKPVICVCSIFYRQQLGAVLYSTDNARMRQCDGFSRVRFEDIVDRV</sequence>
<dbReference type="Proteomes" id="UP000030764">
    <property type="component" value="Unassembled WGS sequence"/>
</dbReference>
<accession>A0A085LTQ2</accession>
<evidence type="ECO:0000313" key="1">
    <source>
        <dbReference type="EMBL" id="KFD48348.1"/>
    </source>
</evidence>
<reference evidence="1 2" key="1">
    <citation type="journal article" date="2014" name="Nat. Genet.">
        <title>Genome and transcriptome of the porcine whipworm Trichuris suis.</title>
        <authorList>
            <person name="Jex A.R."/>
            <person name="Nejsum P."/>
            <person name="Schwarz E.M."/>
            <person name="Hu L."/>
            <person name="Young N.D."/>
            <person name="Hall R.S."/>
            <person name="Korhonen P.K."/>
            <person name="Liao S."/>
            <person name="Thamsborg S."/>
            <person name="Xia J."/>
            <person name="Xu P."/>
            <person name="Wang S."/>
            <person name="Scheerlinck J.P."/>
            <person name="Hofmann A."/>
            <person name="Sternberg P.W."/>
            <person name="Wang J."/>
            <person name="Gasser R.B."/>
        </authorList>
    </citation>
    <scope>NUCLEOTIDE SEQUENCE [LARGE SCALE GENOMIC DNA]</scope>
    <source>
        <strain evidence="1">DCEP-RM93M</strain>
    </source>
</reference>
<evidence type="ECO:0000313" key="2">
    <source>
        <dbReference type="Proteomes" id="UP000030764"/>
    </source>
</evidence>
<protein>
    <submittedName>
        <fullName evidence="1">Uncharacterized protein</fullName>
    </submittedName>
</protein>
<gene>
    <name evidence="1" type="ORF">M513_10760</name>
</gene>
<dbReference type="EMBL" id="KL363296">
    <property type="protein sequence ID" value="KFD48348.1"/>
    <property type="molecule type" value="Genomic_DNA"/>
</dbReference>
<organism evidence="1 2">
    <name type="scientific">Trichuris suis</name>
    <name type="common">pig whipworm</name>
    <dbReference type="NCBI Taxonomy" id="68888"/>
    <lineage>
        <taxon>Eukaryota</taxon>
        <taxon>Metazoa</taxon>
        <taxon>Ecdysozoa</taxon>
        <taxon>Nematoda</taxon>
        <taxon>Enoplea</taxon>
        <taxon>Dorylaimia</taxon>
        <taxon>Trichinellida</taxon>
        <taxon>Trichuridae</taxon>
        <taxon>Trichuris</taxon>
    </lineage>
</organism>